<organism evidence="4 6">
    <name type="scientific">Pseudosulfitobacter pseudonitzschiae</name>
    <dbReference type="NCBI Taxonomy" id="1402135"/>
    <lineage>
        <taxon>Bacteria</taxon>
        <taxon>Pseudomonadati</taxon>
        <taxon>Pseudomonadota</taxon>
        <taxon>Alphaproteobacteria</taxon>
        <taxon>Rhodobacterales</taxon>
        <taxon>Roseobacteraceae</taxon>
        <taxon>Pseudosulfitobacter</taxon>
    </lineage>
</organism>
<dbReference type="GeneID" id="68872301"/>
<dbReference type="InterPro" id="IPR004045">
    <property type="entry name" value="Glutathione_S-Trfase_N"/>
</dbReference>
<evidence type="ECO:0000256" key="1">
    <source>
        <dbReference type="RuleBase" id="RU003494"/>
    </source>
</evidence>
<keyword evidence="4" id="KW-0808">Transferase</keyword>
<evidence type="ECO:0000259" key="2">
    <source>
        <dbReference type="PROSITE" id="PS50404"/>
    </source>
</evidence>
<dbReference type="Pfam" id="PF00043">
    <property type="entry name" value="GST_C"/>
    <property type="match status" value="1"/>
</dbReference>
<evidence type="ECO:0000313" key="6">
    <source>
        <dbReference type="Proteomes" id="UP000027746"/>
    </source>
</evidence>
<dbReference type="EMBL" id="JAMD01000026">
    <property type="protein sequence ID" value="KEJ93813.1"/>
    <property type="molecule type" value="Genomic_DNA"/>
</dbReference>
<proteinExistence type="inferred from homology"/>
<dbReference type="EMBL" id="JAFBWN010000009">
    <property type="protein sequence ID" value="MBM2355742.1"/>
    <property type="molecule type" value="Genomic_DNA"/>
</dbReference>
<evidence type="ECO:0000313" key="4">
    <source>
        <dbReference type="EMBL" id="KEJ93813.1"/>
    </source>
</evidence>
<dbReference type="SFLD" id="SFLDG00358">
    <property type="entry name" value="Main_(cytGST)"/>
    <property type="match status" value="1"/>
</dbReference>
<dbReference type="InterPro" id="IPR010987">
    <property type="entry name" value="Glutathione-S-Trfase_C-like"/>
</dbReference>
<dbReference type="Proteomes" id="UP000809337">
    <property type="component" value="Unassembled WGS sequence"/>
</dbReference>
<reference evidence="5" key="2">
    <citation type="submission" date="2021-01" db="EMBL/GenBank/DDBJ databases">
        <title>Diatom-associated Roseobacters Show Island Model of Population Structure.</title>
        <authorList>
            <person name="Qu L."/>
            <person name="Feng X."/>
            <person name="Chen Y."/>
            <person name="Li L."/>
            <person name="Wang X."/>
            <person name="Hu Z."/>
            <person name="Wang H."/>
            <person name="Luo H."/>
        </authorList>
    </citation>
    <scope>NUCLEOTIDE SEQUENCE</scope>
    <source>
        <strain evidence="5">SM26-45</strain>
    </source>
</reference>
<dbReference type="InterPro" id="IPR050983">
    <property type="entry name" value="GST_Omega/HSP26"/>
</dbReference>
<dbReference type="Gene3D" id="3.40.30.10">
    <property type="entry name" value="Glutaredoxin"/>
    <property type="match status" value="1"/>
</dbReference>
<dbReference type="InterPro" id="IPR036249">
    <property type="entry name" value="Thioredoxin-like_sf"/>
</dbReference>
<dbReference type="PROSITE" id="PS50404">
    <property type="entry name" value="GST_NTER"/>
    <property type="match status" value="1"/>
</dbReference>
<feature type="domain" description="GST C-terminal" evidence="3">
    <location>
        <begin position="88"/>
        <end position="210"/>
    </location>
</feature>
<dbReference type="SFLD" id="SFLDS00019">
    <property type="entry name" value="Glutathione_Transferase_(cytos"/>
    <property type="match status" value="1"/>
</dbReference>
<sequence length="210" mass="23460">MTETTLFGFDGSTFVRTVRCVLARKSISYNQVPVNVLEGETQEPEHLERHPFGKVPVLDIDGMRLRETDAIVRYLEARDPEPPMFPKDAKERAKADENAALITNYGYDAIIGFVAYHLFPDVVGGKNEEMRQSNLDQARKLIRLILENKKDAPFFSGDAPGFADYLLGPLIAYATMTEDGAAILSLDGMQDWWDRLSNDEAFVATAPDLG</sequence>
<dbReference type="RefSeq" id="WP_037931528.1">
    <property type="nucleotide sequence ID" value="NZ_CP054604.1"/>
</dbReference>
<dbReference type="SUPFAM" id="SSF52833">
    <property type="entry name" value="Thioredoxin-like"/>
    <property type="match status" value="1"/>
</dbReference>
<dbReference type="InterPro" id="IPR040079">
    <property type="entry name" value="Glutathione_S-Trfase"/>
</dbReference>
<feature type="domain" description="GST N-terminal" evidence="2">
    <location>
        <begin position="2"/>
        <end position="83"/>
    </location>
</feature>
<dbReference type="OrthoDB" id="509852at2"/>
<dbReference type="GO" id="GO:0016740">
    <property type="term" value="F:transferase activity"/>
    <property type="evidence" value="ECO:0007669"/>
    <property type="project" value="UniProtKB-KW"/>
</dbReference>
<evidence type="ECO:0000313" key="5">
    <source>
        <dbReference type="EMBL" id="MBM2355742.1"/>
    </source>
</evidence>
<name>A0A073ITZ7_9RHOB</name>
<reference evidence="4 6" key="1">
    <citation type="submission" date="2014-01" db="EMBL/GenBank/DDBJ databases">
        <title>Sulfitobacter sp. H3 (MCCC 1A00686) Genome Sequencing.</title>
        <authorList>
            <person name="Lai Q."/>
            <person name="Hong Z."/>
        </authorList>
    </citation>
    <scope>NUCLEOTIDE SEQUENCE [LARGE SCALE GENOMIC DNA]</scope>
    <source>
        <strain evidence="4 6">H3</strain>
    </source>
</reference>
<dbReference type="InterPro" id="IPR036282">
    <property type="entry name" value="Glutathione-S-Trfase_C_sf"/>
</dbReference>
<keyword evidence="6" id="KW-1185">Reference proteome</keyword>
<dbReference type="CDD" id="cd00299">
    <property type="entry name" value="GST_C_family"/>
    <property type="match status" value="1"/>
</dbReference>
<accession>A0A073ITZ7</accession>
<dbReference type="GO" id="GO:0005737">
    <property type="term" value="C:cytoplasm"/>
    <property type="evidence" value="ECO:0007669"/>
    <property type="project" value="TreeGrafter"/>
</dbReference>
<dbReference type="Proteomes" id="UP000027746">
    <property type="component" value="Unassembled WGS sequence"/>
</dbReference>
<dbReference type="PANTHER" id="PTHR43968">
    <property type="match status" value="1"/>
</dbReference>
<dbReference type="SUPFAM" id="SSF47616">
    <property type="entry name" value="GST C-terminal domain-like"/>
    <property type="match status" value="1"/>
</dbReference>
<evidence type="ECO:0000259" key="3">
    <source>
        <dbReference type="PROSITE" id="PS50405"/>
    </source>
</evidence>
<gene>
    <name evidence="5" type="ORF">JQX14_14420</name>
    <name evidence="4" type="ORF">SUH3_12810</name>
</gene>
<dbReference type="AlphaFoldDB" id="A0A073ITZ7"/>
<comment type="caution">
    <text evidence="4">The sequence shown here is derived from an EMBL/GenBank/DDBJ whole genome shotgun (WGS) entry which is preliminary data.</text>
</comment>
<protein>
    <submittedName>
        <fullName evidence="4 5">Glutathione S-transferase</fullName>
    </submittedName>
</protein>
<dbReference type="InterPro" id="IPR004046">
    <property type="entry name" value="GST_C"/>
</dbReference>
<dbReference type="PROSITE" id="PS50405">
    <property type="entry name" value="GST_CTER"/>
    <property type="match status" value="1"/>
</dbReference>
<comment type="similarity">
    <text evidence="1">Belongs to the GST superfamily.</text>
</comment>
<dbReference type="Gene3D" id="1.20.1050.10">
    <property type="match status" value="1"/>
</dbReference>
<dbReference type="Pfam" id="PF02798">
    <property type="entry name" value="GST_N"/>
    <property type="match status" value="1"/>
</dbReference>
<dbReference type="PANTHER" id="PTHR43968:SF6">
    <property type="entry name" value="GLUTATHIONE S-TRANSFERASE OMEGA"/>
    <property type="match status" value="1"/>
</dbReference>